<name>A0A067PE01_9AGAM</name>
<dbReference type="OrthoDB" id="1918at2759"/>
<feature type="region of interest" description="Disordered" evidence="1">
    <location>
        <begin position="198"/>
        <end position="217"/>
    </location>
</feature>
<keyword evidence="3" id="KW-1185">Reference proteome</keyword>
<feature type="compositionally biased region" description="Acidic residues" evidence="1">
    <location>
        <begin position="897"/>
        <end position="914"/>
    </location>
</feature>
<protein>
    <recommendedName>
        <fullName evidence="4">Rgp1-domain-containing protein</fullName>
    </recommendedName>
</protein>
<dbReference type="Proteomes" id="UP000027265">
    <property type="component" value="Unassembled WGS sequence"/>
</dbReference>
<evidence type="ECO:0000313" key="3">
    <source>
        <dbReference type="Proteomes" id="UP000027265"/>
    </source>
</evidence>
<proteinExistence type="predicted"/>
<feature type="region of interest" description="Disordered" evidence="1">
    <location>
        <begin position="228"/>
        <end position="308"/>
    </location>
</feature>
<dbReference type="InParanoid" id="A0A067PE01"/>
<dbReference type="PANTHER" id="PTHR12507">
    <property type="entry name" value="REDUCED GROWTH PHENOTYPE 1 RGP1, YEAST -RELATED"/>
    <property type="match status" value="1"/>
</dbReference>
<dbReference type="STRING" id="933084.A0A067PE01"/>
<dbReference type="HOGENOM" id="CLU_005984_0_0_1"/>
<gene>
    <name evidence="2" type="ORF">JAAARDRAFT_197762</name>
</gene>
<dbReference type="AlphaFoldDB" id="A0A067PE01"/>
<dbReference type="InterPro" id="IPR014848">
    <property type="entry name" value="Rgp1"/>
</dbReference>
<evidence type="ECO:0000256" key="1">
    <source>
        <dbReference type="SAM" id="MobiDB-lite"/>
    </source>
</evidence>
<accession>A0A067PE01</accession>
<feature type="region of interest" description="Disordered" evidence="1">
    <location>
        <begin position="379"/>
        <end position="399"/>
    </location>
</feature>
<feature type="region of interest" description="Disordered" evidence="1">
    <location>
        <begin position="46"/>
        <end position="78"/>
    </location>
</feature>
<feature type="compositionally biased region" description="Polar residues" evidence="1">
    <location>
        <begin position="298"/>
        <end position="308"/>
    </location>
</feature>
<evidence type="ECO:0000313" key="2">
    <source>
        <dbReference type="EMBL" id="KDQ52969.1"/>
    </source>
</evidence>
<dbReference type="EMBL" id="KL197736">
    <property type="protein sequence ID" value="KDQ52969.1"/>
    <property type="molecule type" value="Genomic_DNA"/>
</dbReference>
<evidence type="ECO:0008006" key="4">
    <source>
        <dbReference type="Google" id="ProtNLM"/>
    </source>
</evidence>
<feature type="region of interest" description="Disordered" evidence="1">
    <location>
        <begin position="140"/>
        <end position="180"/>
    </location>
</feature>
<dbReference type="Pfam" id="PF08737">
    <property type="entry name" value="Rgp1"/>
    <property type="match status" value="1"/>
</dbReference>
<reference evidence="3" key="1">
    <citation type="journal article" date="2014" name="Proc. Natl. Acad. Sci. U.S.A.">
        <title>Extensive sampling of basidiomycete genomes demonstrates inadequacy of the white-rot/brown-rot paradigm for wood decay fungi.</title>
        <authorList>
            <person name="Riley R."/>
            <person name="Salamov A.A."/>
            <person name="Brown D.W."/>
            <person name="Nagy L.G."/>
            <person name="Floudas D."/>
            <person name="Held B.W."/>
            <person name="Levasseur A."/>
            <person name="Lombard V."/>
            <person name="Morin E."/>
            <person name="Otillar R."/>
            <person name="Lindquist E.A."/>
            <person name="Sun H."/>
            <person name="LaButti K.M."/>
            <person name="Schmutz J."/>
            <person name="Jabbour D."/>
            <person name="Luo H."/>
            <person name="Baker S.E."/>
            <person name="Pisabarro A.G."/>
            <person name="Walton J.D."/>
            <person name="Blanchette R.A."/>
            <person name="Henrissat B."/>
            <person name="Martin F."/>
            <person name="Cullen D."/>
            <person name="Hibbett D.S."/>
            <person name="Grigoriev I.V."/>
        </authorList>
    </citation>
    <scope>NUCLEOTIDE SEQUENCE [LARGE SCALE GENOMIC DNA]</scope>
    <source>
        <strain evidence="3">MUCL 33604</strain>
    </source>
</reference>
<organism evidence="2 3">
    <name type="scientific">Jaapia argillacea MUCL 33604</name>
    <dbReference type="NCBI Taxonomy" id="933084"/>
    <lineage>
        <taxon>Eukaryota</taxon>
        <taxon>Fungi</taxon>
        <taxon>Dikarya</taxon>
        <taxon>Basidiomycota</taxon>
        <taxon>Agaricomycotina</taxon>
        <taxon>Agaricomycetes</taxon>
        <taxon>Agaricomycetidae</taxon>
        <taxon>Jaapiales</taxon>
        <taxon>Jaapiaceae</taxon>
        <taxon>Jaapia</taxon>
    </lineage>
</organism>
<feature type="region of interest" description="Disordered" evidence="1">
    <location>
        <begin position="894"/>
        <end position="919"/>
    </location>
</feature>
<sequence length="954" mass="102102">MATAKPGLDLDSGIHVVVTPSQSSYFAGEPFSVTIVITNTRSPQFIPSRSVSQTHKRGAHSISSAPLARPPTSPGTPRTAVSQLSAIKTPGGAKLVRRGFVGHGRAPSGAEDLPQFLEQSRKRLLMKSLSVSIPPDELEAALGDHNTNGKIDTEIRSPIPAQDPSPPLGRTPVLAMSPAHPHARKNSVLDLNQIHLQDMPQGPVSPFPSTPTASSSAFSLSLDPIAETAQSPIPPQTPYGPSPDLSSTHFAKPELSEAQRNNNPYGPRPPFPHSQSQSHLPKPQRRPSQLGLGRGIPSSLTNPASPSLSLARTSTTIAPNAEIILYSYAQLSGSLSIVPLPGSSSSQTPAENTRMLNGLRASLLRKPVMGGGSMDITSSFGNGSFSRRPRTHTRSPSLGSGLLSLLSPSSLVSLSPNTQAWSPAHRRSLTPSLLSPSSSSMGGGVGLGLGLGGAALGEEWIDAETPLPVFEVQPTMLAVDLTLGPGESRSYTYTLKLPANLPPTFRGRILRFSYELSVGVCRAGTLPAPQHMGSGANSSSKVMKVPIRVYNNVAVGRIPRPYDLMWPVAKRRDPVPLAKVLEIVGDSLHTKPDTSQSLVASPSISLPLADSYTELQQYARRLLASLPQPETNGLSAKADVVQVLSPPRNELELEREREDEGGLTGCREAVEILTRNPKKVSYDVNKDGVKVAVLTFTKSAYRLGETVLGVVELNERGSRARVLKLSAMLEAHESLPSCIALATNPRHLRRVHAEHHSSFVPSMLRTTFALDIPPDASPAFQVEVGKDDLNGRSTPGGLEWKVRLCLLVSVASSVAKTGEGDEVKMKHLVRDGPKGEWGSSWKASPSIAPMEYPDPQRIQQQGQLQLPAGTTPGGTMQAWAAYFASFVGPVDPSYHDGDEEGEEVLESEEDEEVDYGGGEEGWRELKVETVECEIPIKVWPGNTEFKAMEVVFDV</sequence>
<feature type="compositionally biased region" description="Pro residues" evidence="1">
    <location>
        <begin position="232"/>
        <end position="241"/>
    </location>
</feature>